<feature type="domain" description="Peptidase M43 pregnancy-associated plasma-A" evidence="10">
    <location>
        <begin position="196"/>
        <end position="278"/>
    </location>
</feature>
<dbReference type="GO" id="GO:0046872">
    <property type="term" value="F:metal ion binding"/>
    <property type="evidence" value="ECO:0007669"/>
    <property type="project" value="UniProtKB-KW"/>
</dbReference>
<protein>
    <recommendedName>
        <fullName evidence="10">Peptidase M43 pregnancy-associated plasma-A domain-containing protein</fullName>
    </recommendedName>
</protein>
<organism evidence="11 12">
    <name type="scientific">Amanita thiersii Skay4041</name>
    <dbReference type="NCBI Taxonomy" id="703135"/>
    <lineage>
        <taxon>Eukaryota</taxon>
        <taxon>Fungi</taxon>
        <taxon>Dikarya</taxon>
        <taxon>Basidiomycota</taxon>
        <taxon>Agaricomycotina</taxon>
        <taxon>Agaricomycetes</taxon>
        <taxon>Agaricomycetidae</taxon>
        <taxon>Agaricales</taxon>
        <taxon>Pluteineae</taxon>
        <taxon>Amanitaceae</taxon>
        <taxon>Amanita</taxon>
    </lineage>
</organism>
<dbReference type="PANTHER" id="PTHR47466:SF1">
    <property type="entry name" value="METALLOPROTEASE MEP1 (AFU_ORTHOLOGUE AFUA_1G07730)-RELATED"/>
    <property type="match status" value="1"/>
</dbReference>
<dbReference type="SUPFAM" id="SSF55486">
    <property type="entry name" value="Metalloproteases ('zincins'), catalytic domain"/>
    <property type="match status" value="1"/>
</dbReference>
<evidence type="ECO:0000256" key="7">
    <source>
        <dbReference type="ARBA" id="ARBA00023049"/>
    </source>
</evidence>
<feature type="signal peptide" evidence="9">
    <location>
        <begin position="1"/>
        <end position="18"/>
    </location>
</feature>
<evidence type="ECO:0000256" key="1">
    <source>
        <dbReference type="ARBA" id="ARBA00008721"/>
    </source>
</evidence>
<keyword evidence="5" id="KW-0378">Hydrolase</keyword>
<comment type="similarity">
    <text evidence="1">Belongs to the peptidase M43B family.</text>
</comment>
<evidence type="ECO:0000256" key="6">
    <source>
        <dbReference type="ARBA" id="ARBA00022833"/>
    </source>
</evidence>
<dbReference type="GO" id="GO:0008237">
    <property type="term" value="F:metallopeptidase activity"/>
    <property type="evidence" value="ECO:0007669"/>
    <property type="project" value="UniProtKB-KW"/>
</dbReference>
<dbReference type="CDD" id="cd04275">
    <property type="entry name" value="ZnMc_pappalysin_like"/>
    <property type="match status" value="1"/>
</dbReference>
<dbReference type="STRING" id="703135.A0A2A9NQF7"/>
<dbReference type="InterPro" id="IPR008754">
    <property type="entry name" value="Peptidase_M43"/>
</dbReference>
<evidence type="ECO:0000256" key="9">
    <source>
        <dbReference type="SAM" id="SignalP"/>
    </source>
</evidence>
<evidence type="ECO:0000313" key="11">
    <source>
        <dbReference type="EMBL" id="PFH49922.1"/>
    </source>
</evidence>
<dbReference type="Proteomes" id="UP000242287">
    <property type="component" value="Unassembled WGS sequence"/>
</dbReference>
<proteinExistence type="inferred from homology"/>
<evidence type="ECO:0000313" key="12">
    <source>
        <dbReference type="Proteomes" id="UP000242287"/>
    </source>
</evidence>
<dbReference type="OrthoDB" id="536211at2759"/>
<evidence type="ECO:0000256" key="2">
    <source>
        <dbReference type="ARBA" id="ARBA00022670"/>
    </source>
</evidence>
<sequence>MLFSLCLALALGLLAAVAAPQYDNDKGSSVDLCGTHAMSEDHRVANEQFRNVTEGDMREAPAEKIDPISVYFHIIGANKTSAGGWISDTQIRIQLAYMNNAFKSSGFSWRLAGVDRTINIDWFNNEYFNTPQEEAMKSQLHKGGAGTLNVYTVGFGARPGLLGYATFPWLYATSKVNDGVVLYYKSLPNGGLPNYNLGRTLIHEAGHWLGLFHTFEGGCAGQGDGVADTPAEANPAYGCPLKRDTCRGGGPDPIHNFMDYTYDQCQNQFTKGQVQRFRLLAAKYRGLR</sequence>
<keyword evidence="8" id="KW-1015">Disulfide bond</keyword>
<evidence type="ECO:0000256" key="5">
    <source>
        <dbReference type="ARBA" id="ARBA00022801"/>
    </source>
</evidence>
<dbReference type="AlphaFoldDB" id="A0A2A9NQF7"/>
<evidence type="ECO:0000256" key="3">
    <source>
        <dbReference type="ARBA" id="ARBA00022723"/>
    </source>
</evidence>
<keyword evidence="3" id="KW-0479">Metal-binding</keyword>
<dbReference type="EMBL" id="KZ302016">
    <property type="protein sequence ID" value="PFH49922.1"/>
    <property type="molecule type" value="Genomic_DNA"/>
</dbReference>
<dbReference type="Gene3D" id="3.40.390.10">
    <property type="entry name" value="Collagenase (Catalytic Domain)"/>
    <property type="match status" value="1"/>
</dbReference>
<name>A0A2A9NQF7_9AGAR</name>
<keyword evidence="12" id="KW-1185">Reference proteome</keyword>
<keyword evidence="7" id="KW-0482">Metalloprotease</keyword>
<keyword evidence="6" id="KW-0862">Zinc</keyword>
<evidence type="ECO:0000256" key="4">
    <source>
        <dbReference type="ARBA" id="ARBA00022729"/>
    </source>
</evidence>
<accession>A0A2A9NQF7</accession>
<feature type="chain" id="PRO_5012089280" description="Peptidase M43 pregnancy-associated plasma-A domain-containing protein" evidence="9">
    <location>
        <begin position="19"/>
        <end position="288"/>
    </location>
</feature>
<keyword evidence="4 9" id="KW-0732">Signal</keyword>
<gene>
    <name evidence="11" type="ORF">AMATHDRAFT_62220</name>
</gene>
<keyword evidence="2" id="KW-0645">Protease</keyword>
<evidence type="ECO:0000256" key="8">
    <source>
        <dbReference type="ARBA" id="ARBA00023157"/>
    </source>
</evidence>
<dbReference type="GO" id="GO:0006508">
    <property type="term" value="P:proteolysis"/>
    <property type="evidence" value="ECO:0007669"/>
    <property type="project" value="UniProtKB-KW"/>
</dbReference>
<dbReference type="InterPro" id="IPR024079">
    <property type="entry name" value="MetalloPept_cat_dom_sf"/>
</dbReference>
<dbReference type="PANTHER" id="PTHR47466">
    <property type="match status" value="1"/>
</dbReference>
<reference evidence="11 12" key="1">
    <citation type="submission" date="2014-02" db="EMBL/GenBank/DDBJ databases">
        <title>Transposable element dynamics among asymbiotic and ectomycorrhizal Amanita fungi.</title>
        <authorList>
            <consortium name="DOE Joint Genome Institute"/>
            <person name="Hess J."/>
            <person name="Skrede I."/>
            <person name="Wolfe B."/>
            <person name="LaButti K."/>
            <person name="Ohm R.A."/>
            <person name="Grigoriev I.V."/>
            <person name="Pringle A."/>
        </authorList>
    </citation>
    <scope>NUCLEOTIDE SEQUENCE [LARGE SCALE GENOMIC DNA]</scope>
    <source>
        <strain evidence="11 12">SKay4041</strain>
    </source>
</reference>
<dbReference type="Pfam" id="PF05572">
    <property type="entry name" value="Peptidase_M43"/>
    <property type="match status" value="1"/>
</dbReference>
<evidence type="ECO:0000259" key="10">
    <source>
        <dbReference type="Pfam" id="PF05572"/>
    </source>
</evidence>